<evidence type="ECO:0000313" key="2">
    <source>
        <dbReference type="Proteomes" id="UP001385892"/>
    </source>
</evidence>
<evidence type="ECO:0000313" key="1">
    <source>
        <dbReference type="EMBL" id="MEJ8850463.1"/>
    </source>
</evidence>
<organism evidence="1 2">
    <name type="scientific">Variovorax rhizosphaerae</name>
    <dbReference type="NCBI Taxonomy" id="1836200"/>
    <lineage>
        <taxon>Bacteria</taxon>
        <taxon>Pseudomonadati</taxon>
        <taxon>Pseudomonadota</taxon>
        <taxon>Betaproteobacteria</taxon>
        <taxon>Burkholderiales</taxon>
        <taxon>Comamonadaceae</taxon>
        <taxon>Variovorax</taxon>
    </lineage>
</organism>
<name>A0ABU8WUS0_9BURK</name>
<keyword evidence="2" id="KW-1185">Reference proteome</keyword>
<reference evidence="1 2" key="1">
    <citation type="submission" date="2024-03" db="EMBL/GenBank/DDBJ databases">
        <title>Novel species of the genus Variovorax.</title>
        <authorList>
            <person name="Liu Q."/>
            <person name="Xin Y.-H."/>
        </authorList>
    </citation>
    <scope>NUCLEOTIDE SEQUENCE [LARGE SCALE GENOMIC DNA]</scope>
    <source>
        <strain evidence="1 2">KACC 18900</strain>
    </source>
</reference>
<accession>A0ABU8WUS0</accession>
<comment type="caution">
    <text evidence="1">The sequence shown here is derived from an EMBL/GenBank/DDBJ whole genome shotgun (WGS) entry which is preliminary data.</text>
</comment>
<dbReference type="Proteomes" id="UP001385892">
    <property type="component" value="Unassembled WGS sequence"/>
</dbReference>
<gene>
    <name evidence="1" type="ORF">WKW82_27755</name>
</gene>
<dbReference type="EMBL" id="JBBKZT010000015">
    <property type="protein sequence ID" value="MEJ8850463.1"/>
    <property type="molecule type" value="Genomic_DNA"/>
</dbReference>
<sequence>MTAPVAPVPQSYLPMAEKRRRERAMIDTLQDIAEDPNATGAARVRAAKAVLEHFKPSKVIVPRRGGKGSRSALAERTSEELREALAQVQARKARLQ</sequence>
<proteinExistence type="predicted"/>
<protein>
    <submittedName>
        <fullName evidence="1">Uncharacterized protein</fullName>
    </submittedName>
</protein>
<dbReference type="RefSeq" id="WP_340345812.1">
    <property type="nucleotide sequence ID" value="NZ_JBBKZT010000015.1"/>
</dbReference>